<dbReference type="AlphaFoldDB" id="A0A939JQR7"/>
<protein>
    <submittedName>
        <fullName evidence="1">Uncharacterized protein</fullName>
    </submittedName>
</protein>
<proteinExistence type="predicted"/>
<accession>A0A939JQR7</accession>
<organism evidence="1 2">
    <name type="scientific">Streptomyces triculaminicus</name>
    <dbReference type="NCBI Taxonomy" id="2816232"/>
    <lineage>
        <taxon>Bacteria</taxon>
        <taxon>Bacillati</taxon>
        <taxon>Actinomycetota</taxon>
        <taxon>Actinomycetes</taxon>
        <taxon>Kitasatosporales</taxon>
        <taxon>Streptomycetaceae</taxon>
        <taxon>Streptomyces</taxon>
    </lineage>
</organism>
<sequence length="395" mass="41689">MVNGLEGVEWPRQEIEGHGQFTVTAQDLAFDVVLRAEATGTGADRTPRLTVESITVASQPTFHLDEKSLTIEGRTIDQATLDIWKRAAADAFNSADAGKALTGKLVDTLADPSFRDQFSSTVTAQLVKALDGVLGAVPTGSLPSDDSGFPAKYGPLEVYLFDRLRASVNDTGSGFYPPTVVLGATDPTLEPYDLGDIDLGSYKIGVATADLGFKRGSIKGISNVLIPVKDAALTDRGIGATLRFGRLPGDVKVPAPPLTITGRWSVSFPDTAAAAAAAPEHATANGDDTIEGDITIKIDHPSATAGLSFSGRDADELTIGLDALTLAIATKDLQITVDFDQPTIWKAAIEKVLNKDEVKQKIIDGVQSTADTHRADIAKELTDNARAVIHTKLEG</sequence>
<evidence type="ECO:0000313" key="1">
    <source>
        <dbReference type="EMBL" id="MBO0655873.1"/>
    </source>
</evidence>
<comment type="caution">
    <text evidence="1">The sequence shown here is derived from an EMBL/GenBank/DDBJ whole genome shotgun (WGS) entry which is preliminary data.</text>
</comment>
<dbReference type="Proteomes" id="UP000664781">
    <property type="component" value="Unassembled WGS sequence"/>
</dbReference>
<keyword evidence="2" id="KW-1185">Reference proteome</keyword>
<evidence type="ECO:0000313" key="2">
    <source>
        <dbReference type="Proteomes" id="UP000664781"/>
    </source>
</evidence>
<name>A0A939JQR7_9ACTN</name>
<gene>
    <name evidence="1" type="ORF">J1792_24775</name>
</gene>
<dbReference type="EMBL" id="JAFMOF010000004">
    <property type="protein sequence ID" value="MBO0655873.1"/>
    <property type="molecule type" value="Genomic_DNA"/>
</dbReference>
<reference evidence="1" key="1">
    <citation type="submission" date="2021-03" db="EMBL/GenBank/DDBJ databases">
        <title>Streptomyces strains.</title>
        <authorList>
            <person name="Lund M.B."/>
            <person name="Toerring T."/>
        </authorList>
    </citation>
    <scope>NUCLEOTIDE SEQUENCE</scope>
    <source>
        <strain evidence="1">JCM 4242</strain>
    </source>
</reference>